<dbReference type="InterPro" id="IPR050356">
    <property type="entry name" value="SulA_CellDiv_inhibitor"/>
</dbReference>
<dbReference type="GO" id="GO:0003684">
    <property type="term" value="F:damaged DNA binding"/>
    <property type="evidence" value="ECO:0007669"/>
    <property type="project" value="InterPro"/>
</dbReference>
<dbReference type="Pfam" id="PF11799">
    <property type="entry name" value="IMS_C"/>
    <property type="match status" value="1"/>
</dbReference>
<dbReference type="SUPFAM" id="SSF56672">
    <property type="entry name" value="DNA/RNA polymerases"/>
    <property type="match status" value="1"/>
</dbReference>
<dbReference type="EMBL" id="JAHGAW010000012">
    <property type="protein sequence ID" value="MBT2188717.1"/>
    <property type="molecule type" value="Genomic_DNA"/>
</dbReference>
<proteinExistence type="predicted"/>
<sequence length="532" mass="59112">MTQAVSGQRRFLALVFPFLAADLFRLQERGARPETTPGPSPSEDAPLAFIVKQQGAYRLHALDENALALGLTPGMGLADARARVPGLDARPHDPEGEAQLMARLADQCDRFTPMVAIDLPEGLVLDVTGCTHLFGDERGLTRDAVRLMRAQGLRVRHARATTPEAALALARFSEARRPDERRQPGHRPVHALPLLALRQTPDVRLALRRAGFTTIGDLASLPSAPLAARFGAGLVDALDRLLCRTDSRITPRRHPAPIRAERRFAEPVAHLDTVMAVLGDLLQSVCTDLAERHQGGRRFAVRLYRSDGAMRDLAVETGQPVREPPIVLRLFEERIEALADPLDPGFGFDIVRLAVPLLEALGHAQDALDGGKARGADLAGLLDRLATRDGAKRYRRFALRDTHMPERATQLVDPAARDLPPWDAACPGEPPLRPVSLLDPPERIEVMAQIPDGPPRQFRWRGDIHRILRQEGPERIAPEWWRRPEGHGANPGLTRDYYRVEDDAGRRYWVFRNGLYERETAAPDWYLHGLFA</sequence>
<dbReference type="Proteomes" id="UP001138757">
    <property type="component" value="Unassembled WGS sequence"/>
</dbReference>
<evidence type="ECO:0000256" key="1">
    <source>
        <dbReference type="ARBA" id="ARBA00022763"/>
    </source>
</evidence>
<accession>A0A9X1DEH8</accession>
<feature type="domain" description="DNA polymerase Y-family little finger" evidence="2">
    <location>
        <begin position="258"/>
        <end position="339"/>
    </location>
</feature>
<dbReference type="GO" id="GO:0006281">
    <property type="term" value="P:DNA repair"/>
    <property type="evidence" value="ECO:0007669"/>
    <property type="project" value="InterPro"/>
</dbReference>
<dbReference type="InterPro" id="IPR017961">
    <property type="entry name" value="DNA_pol_Y-fam_little_finger"/>
</dbReference>
<dbReference type="PANTHER" id="PTHR35369:SF2">
    <property type="entry name" value="BLR3025 PROTEIN"/>
    <property type="match status" value="1"/>
</dbReference>
<evidence type="ECO:0000313" key="3">
    <source>
        <dbReference type="EMBL" id="MBT2188717.1"/>
    </source>
</evidence>
<name>A0A9X1DEH8_9SPHN</name>
<dbReference type="AlphaFoldDB" id="A0A9X1DEH8"/>
<comment type="caution">
    <text evidence="3">The sequence shown here is derived from an EMBL/GenBank/DDBJ whole genome shotgun (WGS) entry which is preliminary data.</text>
</comment>
<keyword evidence="4" id="KW-1185">Reference proteome</keyword>
<dbReference type="CDD" id="cd03468">
    <property type="entry name" value="PolY_like"/>
    <property type="match status" value="1"/>
</dbReference>
<protein>
    <submittedName>
        <fullName evidence="3">DNA polymerase Y family protein</fullName>
    </submittedName>
</protein>
<keyword evidence="1" id="KW-0227">DNA damage</keyword>
<dbReference type="InterPro" id="IPR043502">
    <property type="entry name" value="DNA/RNA_pol_sf"/>
</dbReference>
<evidence type="ECO:0000313" key="4">
    <source>
        <dbReference type="Proteomes" id="UP001138757"/>
    </source>
</evidence>
<dbReference type="PANTHER" id="PTHR35369">
    <property type="entry name" value="BLR3025 PROTEIN-RELATED"/>
    <property type="match status" value="1"/>
</dbReference>
<organism evidence="3 4">
    <name type="scientific">Sphingobium nicotianae</name>
    <dbReference type="NCBI Taxonomy" id="2782607"/>
    <lineage>
        <taxon>Bacteria</taxon>
        <taxon>Pseudomonadati</taxon>
        <taxon>Pseudomonadota</taxon>
        <taxon>Alphaproteobacteria</taxon>
        <taxon>Sphingomonadales</taxon>
        <taxon>Sphingomonadaceae</taxon>
        <taxon>Sphingobium</taxon>
    </lineage>
</organism>
<evidence type="ECO:0000259" key="2">
    <source>
        <dbReference type="Pfam" id="PF11799"/>
    </source>
</evidence>
<gene>
    <name evidence="3" type="ORF">KK488_17325</name>
</gene>
<reference evidence="3" key="1">
    <citation type="submission" date="2021-05" db="EMBL/GenBank/DDBJ databases">
        <title>Genome of Sphingobium sp. strain.</title>
        <authorList>
            <person name="Fan R."/>
        </authorList>
    </citation>
    <scope>NUCLEOTIDE SEQUENCE</scope>
    <source>
        <strain evidence="3">H33</strain>
    </source>
</reference>